<name>A0ABT0QIB7_9FLAO</name>
<organism evidence="1 2">
    <name type="scientific">Jejuia spongiicola</name>
    <dbReference type="NCBI Taxonomy" id="2942207"/>
    <lineage>
        <taxon>Bacteria</taxon>
        <taxon>Pseudomonadati</taxon>
        <taxon>Bacteroidota</taxon>
        <taxon>Flavobacteriia</taxon>
        <taxon>Flavobacteriales</taxon>
        <taxon>Flavobacteriaceae</taxon>
        <taxon>Jejuia</taxon>
    </lineage>
</organism>
<dbReference type="EMBL" id="JAMFLZ010000027">
    <property type="protein sequence ID" value="MCL6296741.1"/>
    <property type="molecule type" value="Genomic_DNA"/>
</dbReference>
<evidence type="ECO:0000313" key="2">
    <source>
        <dbReference type="Proteomes" id="UP001165381"/>
    </source>
</evidence>
<reference evidence="1" key="1">
    <citation type="submission" date="2022-05" db="EMBL/GenBank/DDBJ databases">
        <authorList>
            <person name="Park J.-S."/>
        </authorList>
    </citation>
    <scope>NUCLEOTIDE SEQUENCE</scope>
    <source>
        <strain evidence="1">2012CJ34-3</strain>
    </source>
</reference>
<sequence length="228" mass="24518">SGEEDVMRDDLRVAGLIPLRSPYIDELISDTDFTTVGNDAIVDWVWVELRDATNNTTVLSSQSALLQRDGDVVSINGTSPLAFTLAPGNYYVAIAHRNHLGIITANTVTLNQTVSSLDLTANSSLIYQGTAAMVTLNNDKLALIAGDANTSGQVQNEDLDIVIGLNGEGGSYFDADIDSNSQVQNTDIDIITTNNGKGEQINLKTDNTKLELVIIAPLNITHKKMNNK</sequence>
<comment type="caution">
    <text evidence="1">The sequence shown here is derived from an EMBL/GenBank/DDBJ whole genome shotgun (WGS) entry which is preliminary data.</text>
</comment>
<accession>A0ABT0QIB7</accession>
<keyword evidence="2" id="KW-1185">Reference proteome</keyword>
<feature type="non-terminal residue" evidence="1">
    <location>
        <position position="1"/>
    </location>
</feature>
<evidence type="ECO:0000313" key="1">
    <source>
        <dbReference type="EMBL" id="MCL6296741.1"/>
    </source>
</evidence>
<gene>
    <name evidence="1" type="ORF">M3P09_17200</name>
</gene>
<protein>
    <submittedName>
        <fullName evidence="1">Uncharacterized protein</fullName>
    </submittedName>
</protein>
<dbReference type="Proteomes" id="UP001165381">
    <property type="component" value="Unassembled WGS sequence"/>
</dbReference>
<proteinExistence type="predicted"/>